<comment type="catalytic activity">
    <reaction evidence="19">
        <text>L-threonyl-[protein] + ATP = O-phospho-L-threonyl-[protein] + ADP + H(+)</text>
        <dbReference type="Rhea" id="RHEA:46608"/>
        <dbReference type="Rhea" id="RHEA-COMP:11060"/>
        <dbReference type="Rhea" id="RHEA-COMP:11605"/>
        <dbReference type="ChEBI" id="CHEBI:15378"/>
        <dbReference type="ChEBI" id="CHEBI:30013"/>
        <dbReference type="ChEBI" id="CHEBI:30616"/>
        <dbReference type="ChEBI" id="CHEBI:61977"/>
        <dbReference type="ChEBI" id="CHEBI:456216"/>
        <dbReference type="EC" id="2.7.11.1"/>
    </reaction>
</comment>
<keyword evidence="16" id="KW-0472">Membrane</keyword>
<evidence type="ECO:0000256" key="18">
    <source>
        <dbReference type="ARBA" id="ARBA00023180"/>
    </source>
</evidence>
<evidence type="ECO:0000256" key="4">
    <source>
        <dbReference type="ARBA" id="ARBA00022475"/>
    </source>
</evidence>
<dbReference type="InterPro" id="IPR001245">
    <property type="entry name" value="Ser-Thr/Tyr_kinase_cat_dom"/>
</dbReference>
<evidence type="ECO:0000256" key="15">
    <source>
        <dbReference type="ARBA" id="ARBA00022989"/>
    </source>
</evidence>
<dbReference type="PANTHER" id="PTHR27000">
    <property type="entry name" value="LEUCINE-RICH REPEAT RECEPTOR-LIKE PROTEIN KINASE FAMILY PROTEIN-RELATED"/>
    <property type="match status" value="1"/>
</dbReference>
<dbReference type="InterPro" id="IPR003591">
    <property type="entry name" value="Leu-rich_rpt_typical-subtyp"/>
</dbReference>
<dbReference type="GO" id="GO:0009791">
    <property type="term" value="P:post-embryonic development"/>
    <property type="evidence" value="ECO:0007669"/>
    <property type="project" value="UniProtKB-ARBA"/>
</dbReference>
<dbReference type="InterPro" id="IPR001611">
    <property type="entry name" value="Leu-rich_rpt"/>
</dbReference>
<evidence type="ECO:0000313" key="24">
    <source>
        <dbReference type="EMBL" id="CAD6255799.1"/>
    </source>
</evidence>
<dbReference type="SUPFAM" id="SSF56112">
    <property type="entry name" value="Protein kinase-like (PK-like)"/>
    <property type="match status" value="1"/>
</dbReference>
<comment type="subcellular location">
    <subcellularLocation>
        <location evidence="1">Cell membrane</location>
        <topology evidence="1">Single-pass membrane protein</topology>
    </subcellularLocation>
    <subcellularLocation>
        <location evidence="2">Membrane</location>
        <topology evidence="2">Single-pass type I membrane protein</topology>
    </subcellularLocation>
</comment>
<evidence type="ECO:0000259" key="23">
    <source>
        <dbReference type="PROSITE" id="PS50011"/>
    </source>
</evidence>
<comment type="catalytic activity">
    <reaction evidence="20">
        <text>L-seryl-[protein] + ATP = O-phospho-L-seryl-[protein] + ADP + H(+)</text>
        <dbReference type="Rhea" id="RHEA:17989"/>
        <dbReference type="Rhea" id="RHEA-COMP:9863"/>
        <dbReference type="Rhea" id="RHEA-COMP:11604"/>
        <dbReference type="ChEBI" id="CHEBI:15378"/>
        <dbReference type="ChEBI" id="CHEBI:29999"/>
        <dbReference type="ChEBI" id="CHEBI:30616"/>
        <dbReference type="ChEBI" id="CHEBI:83421"/>
        <dbReference type="ChEBI" id="CHEBI:456216"/>
        <dbReference type="EC" id="2.7.11.1"/>
    </reaction>
</comment>
<protein>
    <recommendedName>
        <fullName evidence="3">non-specific serine/threonine protein kinase</fullName>
        <ecNumber evidence="3">2.7.11.1</ecNumber>
    </recommendedName>
</protein>
<keyword evidence="15" id="KW-1133">Transmembrane helix</keyword>
<dbReference type="GO" id="GO:0004674">
    <property type="term" value="F:protein serine/threonine kinase activity"/>
    <property type="evidence" value="ECO:0007669"/>
    <property type="project" value="UniProtKB-KW"/>
</dbReference>
<keyword evidence="14 21" id="KW-0067">ATP-binding</keyword>
<dbReference type="EC" id="2.7.11.1" evidence="3"/>
<evidence type="ECO:0000256" key="11">
    <source>
        <dbReference type="ARBA" id="ARBA00022737"/>
    </source>
</evidence>
<evidence type="ECO:0000313" key="25">
    <source>
        <dbReference type="Proteomes" id="UP000604825"/>
    </source>
</evidence>
<dbReference type="PROSITE" id="PS00109">
    <property type="entry name" value="PROTEIN_KINASE_TYR"/>
    <property type="match status" value="1"/>
</dbReference>
<dbReference type="OrthoDB" id="676979at2759"/>
<dbReference type="InterPro" id="IPR032675">
    <property type="entry name" value="LRR_dom_sf"/>
</dbReference>
<dbReference type="PANTHER" id="PTHR27000:SF775">
    <property type="entry name" value="PLANT INTRACELLULAR RAS-GROUP-RELATED LRR PROTEIN 3"/>
    <property type="match status" value="1"/>
</dbReference>
<evidence type="ECO:0000256" key="12">
    <source>
        <dbReference type="ARBA" id="ARBA00022741"/>
    </source>
</evidence>
<keyword evidence="18" id="KW-0325">Glycoprotein</keyword>
<dbReference type="FunFam" id="3.80.10.10:FF:000041">
    <property type="entry name" value="LRR receptor-like serine/threonine-protein kinase ERECTA"/>
    <property type="match status" value="1"/>
</dbReference>
<evidence type="ECO:0000256" key="8">
    <source>
        <dbReference type="ARBA" id="ARBA00022679"/>
    </source>
</evidence>
<keyword evidence="4" id="KW-1003">Cell membrane</keyword>
<dbReference type="InterPro" id="IPR008266">
    <property type="entry name" value="Tyr_kinase_AS"/>
</dbReference>
<evidence type="ECO:0000256" key="22">
    <source>
        <dbReference type="SAM" id="SignalP"/>
    </source>
</evidence>
<evidence type="ECO:0000256" key="14">
    <source>
        <dbReference type="ARBA" id="ARBA00022840"/>
    </source>
</evidence>
<keyword evidence="11" id="KW-0677">Repeat</keyword>
<evidence type="ECO:0000256" key="9">
    <source>
        <dbReference type="ARBA" id="ARBA00022692"/>
    </source>
</evidence>
<dbReference type="AlphaFoldDB" id="A0A811Q9M9"/>
<dbReference type="EMBL" id="CAJGYO010000010">
    <property type="protein sequence ID" value="CAD6255799.1"/>
    <property type="molecule type" value="Genomic_DNA"/>
</dbReference>
<keyword evidence="5" id="KW-0723">Serine/threonine-protein kinase</keyword>
<dbReference type="SMART" id="SM00369">
    <property type="entry name" value="LRR_TYP"/>
    <property type="match status" value="9"/>
</dbReference>
<dbReference type="Gene3D" id="3.80.10.10">
    <property type="entry name" value="Ribonuclease Inhibitor"/>
    <property type="match status" value="4"/>
</dbReference>
<dbReference type="InterPro" id="IPR013210">
    <property type="entry name" value="LRR_N_plant-typ"/>
</dbReference>
<keyword evidence="10 22" id="KW-0732">Signal</keyword>
<dbReference type="FunFam" id="1.10.510.10:FF:000479">
    <property type="entry name" value="Leucine-rich repeat receptor-like protein kinase"/>
    <property type="match status" value="1"/>
</dbReference>
<organism evidence="24 25">
    <name type="scientific">Miscanthus lutarioriparius</name>
    <dbReference type="NCBI Taxonomy" id="422564"/>
    <lineage>
        <taxon>Eukaryota</taxon>
        <taxon>Viridiplantae</taxon>
        <taxon>Streptophyta</taxon>
        <taxon>Embryophyta</taxon>
        <taxon>Tracheophyta</taxon>
        <taxon>Spermatophyta</taxon>
        <taxon>Magnoliopsida</taxon>
        <taxon>Liliopsida</taxon>
        <taxon>Poales</taxon>
        <taxon>Poaceae</taxon>
        <taxon>PACMAD clade</taxon>
        <taxon>Panicoideae</taxon>
        <taxon>Andropogonodae</taxon>
        <taxon>Andropogoneae</taxon>
        <taxon>Saccharinae</taxon>
        <taxon>Miscanthus</taxon>
    </lineage>
</organism>
<dbReference type="InterPro" id="IPR000719">
    <property type="entry name" value="Prot_kinase_dom"/>
</dbReference>
<evidence type="ECO:0000256" key="6">
    <source>
        <dbReference type="ARBA" id="ARBA00022553"/>
    </source>
</evidence>
<evidence type="ECO:0000256" key="17">
    <source>
        <dbReference type="ARBA" id="ARBA00023170"/>
    </source>
</evidence>
<keyword evidence="13" id="KW-0418">Kinase</keyword>
<dbReference type="Proteomes" id="UP000604825">
    <property type="component" value="Unassembled WGS sequence"/>
</dbReference>
<evidence type="ECO:0000256" key="13">
    <source>
        <dbReference type="ARBA" id="ARBA00022777"/>
    </source>
</evidence>
<comment type="caution">
    <text evidence="24">The sequence shown here is derived from an EMBL/GenBank/DDBJ whole genome shotgun (WGS) entry which is preliminary data.</text>
</comment>
<gene>
    <name evidence="24" type="ORF">NCGR_LOCUS39335</name>
</gene>
<dbReference type="FunFam" id="3.80.10.10:FF:000233">
    <property type="entry name" value="Leucine-rich repeat receptor-like protein kinase TDR"/>
    <property type="match status" value="1"/>
</dbReference>
<dbReference type="PROSITE" id="PS50011">
    <property type="entry name" value="PROTEIN_KINASE_DOM"/>
    <property type="match status" value="1"/>
</dbReference>
<evidence type="ECO:0000256" key="19">
    <source>
        <dbReference type="ARBA" id="ARBA00047899"/>
    </source>
</evidence>
<dbReference type="Gene3D" id="3.30.200.20">
    <property type="entry name" value="Phosphorylase Kinase, domain 1"/>
    <property type="match status" value="1"/>
</dbReference>
<reference evidence="24" key="1">
    <citation type="submission" date="2020-10" db="EMBL/GenBank/DDBJ databases">
        <authorList>
            <person name="Han B."/>
            <person name="Lu T."/>
            <person name="Zhao Q."/>
            <person name="Huang X."/>
            <person name="Zhao Y."/>
        </authorList>
    </citation>
    <scope>NUCLEOTIDE SEQUENCE</scope>
</reference>
<keyword evidence="17" id="KW-0675">Receptor</keyword>
<dbReference type="FunFam" id="3.30.200.20:FF:000309">
    <property type="entry name" value="Leucine-rich repeat receptor protein kinase MSP1"/>
    <property type="match status" value="1"/>
</dbReference>
<dbReference type="PROSITE" id="PS00107">
    <property type="entry name" value="PROTEIN_KINASE_ATP"/>
    <property type="match status" value="1"/>
</dbReference>
<evidence type="ECO:0000256" key="21">
    <source>
        <dbReference type="PROSITE-ProRule" id="PRU10141"/>
    </source>
</evidence>
<evidence type="ECO:0000256" key="2">
    <source>
        <dbReference type="ARBA" id="ARBA00004479"/>
    </source>
</evidence>
<dbReference type="GO" id="GO:0005524">
    <property type="term" value="F:ATP binding"/>
    <property type="evidence" value="ECO:0007669"/>
    <property type="project" value="UniProtKB-UniRule"/>
</dbReference>
<dbReference type="Gene3D" id="1.10.510.10">
    <property type="entry name" value="Transferase(Phosphotransferase) domain 1"/>
    <property type="match status" value="1"/>
</dbReference>
<evidence type="ECO:0000256" key="16">
    <source>
        <dbReference type="ARBA" id="ARBA00023136"/>
    </source>
</evidence>
<keyword evidence="8" id="KW-0808">Transferase</keyword>
<dbReference type="Pfam" id="PF07714">
    <property type="entry name" value="PK_Tyr_Ser-Thr"/>
    <property type="match status" value="1"/>
</dbReference>
<feature type="chain" id="PRO_5032815227" description="non-specific serine/threonine protein kinase" evidence="22">
    <location>
        <begin position="33"/>
        <end position="1028"/>
    </location>
</feature>
<dbReference type="SUPFAM" id="SSF52047">
    <property type="entry name" value="RNI-like"/>
    <property type="match status" value="2"/>
</dbReference>
<keyword evidence="7" id="KW-0433">Leucine-rich repeat</keyword>
<sequence length="1028" mass="113035">MAILHTNLLKLLCTLTLRLVTILLLLVVVVHAGGTAEHHGGQLSSSSLRSQKEALLRWKSTLQQSSSRAHALDSWQPGSSPCNGNWTGIACSVVHVHGGHRWRRAPLAAVTSMSLPEAGISGSLGELNFSALPFLRFINLSYNSLAGGIPPAITSLTTLSYLDLTSNSLHGQIPPEIGRMERLRLLWLALNNLTGYIPASLGNLTMLTDLSVLQNMLVGTIPDELGKLTHLEAMELSGTLLSGAIPDSIGNLTRLRLLHLYENQLSGPIPSSLGNLLNLVDLELTGNRLSGGMPVSLANLTQLQLLYLSVNQLTGPIPQQVGLMENLSQLSLYTNRLGGPIPPSLGNATWLNYINLCDNKFVGPIPSEIGYLTGLTDLYLCQNLISGSIPASLANITGMRELLLFYNKLSGPLPREFYPILTQLDVINLSNNSLSGELPSDVCKGGNNLWEFIVASNMFTGPIPRGLQNCRTLQRLDLSSNKLIGDISDFGPYPHLTQVSFWGNNLHGHLSKSWGSSTNLTTLVMAKNMLTGSLPPEISNLVKLEVLMLYGNKLTGKIPPELGNLANLYMLSLSGNEFSGDIPPEFGQMSNLQFLDISMNKLNGSVPQELGSCTELLSLLMNHNSLSGELPVSLGNLGNLQLVLDLSNNNFTGALPVQLGSLVKLEVLNLSHNQFDGTIPPSFADMASLSALDVSYNNLEGPLPIGRLFHNASIGWSCYDYSQEKRPHDNTTTVDTRDVLSVWNFDGKLAFEDIIRATENFSESYIIGSGGYGTVYKAQLQGGRLVAVKRLHKTEEDNMNDEKRFISEIEVLTKIRHRSIVKLYGYCSHQLYRFLVYDYIDRGSLHATLENEELAKELNWQRRVAIARDVAQAMYYLHHECNPPIIHRDITSSNILIDAHFKACVSDFGTARIIKPDSSNWSELAGTYGYIAPELSYTSVVTTKCDVYSFGVVVLEIVMGRYPRELQTLPSIEIAMEMLDQRTPLPTMEEVEEIALLVQLAFACMQTSPRSRPEMQDVYQKLTRHPFS</sequence>
<dbReference type="InterPro" id="IPR011009">
    <property type="entry name" value="Kinase-like_dom_sf"/>
</dbReference>
<name>A0A811Q9M9_9POAL</name>
<keyword evidence="25" id="KW-1185">Reference proteome</keyword>
<feature type="signal peptide" evidence="22">
    <location>
        <begin position="1"/>
        <end position="32"/>
    </location>
</feature>
<evidence type="ECO:0000256" key="10">
    <source>
        <dbReference type="ARBA" id="ARBA00022729"/>
    </source>
</evidence>
<dbReference type="Pfam" id="PF00560">
    <property type="entry name" value="LRR_1"/>
    <property type="match status" value="8"/>
</dbReference>
<dbReference type="FunFam" id="3.80.10.10:FF:000383">
    <property type="entry name" value="Leucine-rich repeat receptor protein kinase EMS1"/>
    <property type="match status" value="1"/>
</dbReference>
<dbReference type="GO" id="GO:0005886">
    <property type="term" value="C:plasma membrane"/>
    <property type="evidence" value="ECO:0007669"/>
    <property type="project" value="UniProtKB-SubCell"/>
</dbReference>
<evidence type="ECO:0000256" key="20">
    <source>
        <dbReference type="ARBA" id="ARBA00048679"/>
    </source>
</evidence>
<proteinExistence type="predicted"/>
<keyword evidence="12 21" id="KW-0547">Nucleotide-binding</keyword>
<feature type="domain" description="Protein kinase" evidence="23">
    <location>
        <begin position="761"/>
        <end position="1028"/>
    </location>
</feature>
<feature type="binding site" evidence="21">
    <location>
        <position position="789"/>
    </location>
    <ligand>
        <name>ATP</name>
        <dbReference type="ChEBI" id="CHEBI:30616"/>
    </ligand>
</feature>
<keyword evidence="9" id="KW-0812">Transmembrane</keyword>
<keyword evidence="6" id="KW-0597">Phosphoprotein</keyword>
<dbReference type="InterPro" id="IPR017441">
    <property type="entry name" value="Protein_kinase_ATP_BS"/>
</dbReference>
<evidence type="ECO:0000256" key="7">
    <source>
        <dbReference type="ARBA" id="ARBA00022614"/>
    </source>
</evidence>
<dbReference type="Pfam" id="PF13855">
    <property type="entry name" value="LRR_8"/>
    <property type="match status" value="1"/>
</dbReference>
<evidence type="ECO:0000256" key="3">
    <source>
        <dbReference type="ARBA" id="ARBA00012513"/>
    </source>
</evidence>
<evidence type="ECO:0000256" key="5">
    <source>
        <dbReference type="ARBA" id="ARBA00022527"/>
    </source>
</evidence>
<evidence type="ECO:0000256" key="1">
    <source>
        <dbReference type="ARBA" id="ARBA00004162"/>
    </source>
</evidence>
<dbReference type="Pfam" id="PF08263">
    <property type="entry name" value="LRRNT_2"/>
    <property type="match status" value="1"/>
</dbReference>
<dbReference type="FunFam" id="3.80.10.10:FF:000400">
    <property type="entry name" value="Nuclear pore complex protein NUP107"/>
    <property type="match status" value="1"/>
</dbReference>
<accession>A0A811Q9M9</accession>